<dbReference type="Proteomes" id="UP000192660">
    <property type="component" value="Unassembled WGS sequence"/>
</dbReference>
<dbReference type="GO" id="GO:0004799">
    <property type="term" value="F:thymidylate synthase activity"/>
    <property type="evidence" value="ECO:0007669"/>
    <property type="project" value="TreeGrafter"/>
</dbReference>
<dbReference type="GO" id="GO:0050797">
    <property type="term" value="F:thymidylate synthase (FAD) activity"/>
    <property type="evidence" value="ECO:0007669"/>
    <property type="project" value="InterPro"/>
</dbReference>
<dbReference type="PANTHER" id="PTHR34934">
    <property type="entry name" value="FLAVIN-DEPENDENT THYMIDYLATE SYNTHASE"/>
    <property type="match status" value="1"/>
</dbReference>
<dbReference type="SUPFAM" id="SSF69796">
    <property type="entry name" value="Thymidylate synthase-complementing protein Thy1"/>
    <property type="match status" value="2"/>
</dbReference>
<dbReference type="OrthoDB" id="9780625at2"/>
<sequence>MPHIYAVTNVPPEVLAYGMAKYSRSNRSLADNLKNLTEDKAAKFLKTFYFDYGHASIADLAHVAIAIEDISLLAAMEIVDEPLWDGQERSTRYQNFDSSDYYRPETAPSSYDTATHKLWALYHQMQELGTSLLTEQYPRPSDMPEKTYARIIHARALDIARYCLPLNTLTSLGQITSARVLEQQIRRLFASPFPEVHNIARELKKSIADQPAVDLMYQTNQPVLPTLVKYTEADAYLMAVRTIIEPLAKQVPSLPAQAVELTIQAPLLDAQIAQLLYAFGQASYRSCLQFASTLTTAEKQELISQVFSVRGPHDEWLRLLRQAPLQFDLIMDTGAYRDFNRHRRTHKIAQSLNPDLKFSIPAPLTEAGLDYEFIATLSAYYDELSAYSDTSSLPYLLPLAHKRRLLMSMDLAEAAYIIELRSRSQGHFSYRQLAWDMYEALRQQLPDFARYIRVTPPGEFNPFQR</sequence>
<dbReference type="EMBL" id="FWWY01000001">
    <property type="protein sequence ID" value="SMC07297.1"/>
    <property type="molecule type" value="Genomic_DNA"/>
</dbReference>
<dbReference type="GO" id="GO:0050660">
    <property type="term" value="F:flavin adenine dinucleotide binding"/>
    <property type="evidence" value="ECO:0007669"/>
    <property type="project" value="InterPro"/>
</dbReference>
<name>A0A1W1WLX8_SULTA</name>
<dbReference type="GO" id="GO:0006231">
    <property type="term" value="P:dTMP biosynthetic process"/>
    <property type="evidence" value="ECO:0007669"/>
    <property type="project" value="InterPro"/>
</dbReference>
<gene>
    <name evidence="1" type="ORF">SAMN00768000_3315</name>
</gene>
<dbReference type="CDD" id="cd20175">
    <property type="entry name" value="ThyX"/>
    <property type="match status" value="1"/>
</dbReference>
<dbReference type="InterPro" id="IPR036098">
    <property type="entry name" value="Thymidylate_synthase_ThyX_sf"/>
</dbReference>
<dbReference type="Pfam" id="PF02511">
    <property type="entry name" value="Thy1"/>
    <property type="match status" value="2"/>
</dbReference>
<dbReference type="STRING" id="28034.BFX07_06915"/>
<reference evidence="2" key="1">
    <citation type="submission" date="2017-04" db="EMBL/GenBank/DDBJ databases">
        <authorList>
            <person name="Varghese N."/>
            <person name="Submissions S."/>
        </authorList>
    </citation>
    <scope>NUCLEOTIDE SEQUENCE [LARGE SCALE GENOMIC DNA]</scope>
    <source>
        <strain evidence="2">DSM 9293</strain>
    </source>
</reference>
<evidence type="ECO:0000313" key="1">
    <source>
        <dbReference type="EMBL" id="SMC07297.1"/>
    </source>
</evidence>
<keyword evidence="2" id="KW-1185">Reference proteome</keyword>
<dbReference type="Gene3D" id="3.30.1360.170">
    <property type="match status" value="2"/>
</dbReference>
<organism evidence="1 2">
    <name type="scientific">Sulfobacillus thermosulfidooxidans (strain DSM 9293 / VKM B-1269 / AT-1)</name>
    <dbReference type="NCBI Taxonomy" id="929705"/>
    <lineage>
        <taxon>Bacteria</taxon>
        <taxon>Bacillati</taxon>
        <taxon>Bacillota</taxon>
        <taxon>Clostridia</taxon>
        <taxon>Eubacteriales</taxon>
        <taxon>Clostridiales Family XVII. Incertae Sedis</taxon>
        <taxon>Sulfobacillus</taxon>
    </lineage>
</organism>
<evidence type="ECO:0000313" key="2">
    <source>
        <dbReference type="Proteomes" id="UP000192660"/>
    </source>
</evidence>
<accession>A0A1W1WLX8</accession>
<dbReference type="GO" id="GO:0070402">
    <property type="term" value="F:NADPH binding"/>
    <property type="evidence" value="ECO:0007669"/>
    <property type="project" value="TreeGrafter"/>
</dbReference>
<dbReference type="PROSITE" id="PS51331">
    <property type="entry name" value="THYX"/>
    <property type="match status" value="2"/>
</dbReference>
<dbReference type="InterPro" id="IPR003669">
    <property type="entry name" value="Thymidylate_synthase_ThyX"/>
</dbReference>
<proteinExistence type="predicted"/>
<dbReference type="RefSeq" id="WP_084661730.1">
    <property type="nucleotide sequence ID" value="NZ_FWWY01000001.1"/>
</dbReference>
<dbReference type="AlphaFoldDB" id="A0A1W1WLX8"/>
<dbReference type="PANTHER" id="PTHR34934:SF1">
    <property type="entry name" value="FLAVIN-DEPENDENT THYMIDYLATE SYNTHASE"/>
    <property type="match status" value="1"/>
</dbReference>
<protein>
    <submittedName>
        <fullName evidence="1">Thymidylate synthase ThyX</fullName>
    </submittedName>
</protein>